<evidence type="ECO:0000313" key="9">
    <source>
        <dbReference type="EMBL" id="SFD54102.1"/>
    </source>
</evidence>
<dbReference type="CDD" id="cd03109">
    <property type="entry name" value="DTBS"/>
    <property type="match status" value="1"/>
</dbReference>
<evidence type="ECO:0000256" key="3">
    <source>
        <dbReference type="ARBA" id="ARBA00022723"/>
    </source>
</evidence>
<feature type="binding site" evidence="8">
    <location>
        <begin position="115"/>
        <end position="118"/>
    </location>
    <ligand>
        <name>ATP</name>
        <dbReference type="ChEBI" id="CHEBI:30616"/>
    </ligand>
</feature>
<dbReference type="GO" id="GO:0042803">
    <property type="term" value="F:protein homodimerization activity"/>
    <property type="evidence" value="ECO:0007669"/>
    <property type="project" value="UniProtKB-ARBA"/>
</dbReference>
<dbReference type="PANTHER" id="PTHR43210">
    <property type="entry name" value="DETHIOBIOTIN SYNTHETASE"/>
    <property type="match status" value="1"/>
</dbReference>
<comment type="subunit">
    <text evidence="8">Homodimer.</text>
</comment>
<keyword evidence="7 8" id="KW-0460">Magnesium</keyword>
<evidence type="ECO:0000256" key="4">
    <source>
        <dbReference type="ARBA" id="ARBA00022741"/>
    </source>
</evidence>
<keyword evidence="2 8" id="KW-0436">Ligase</keyword>
<keyword evidence="1 8" id="KW-0963">Cytoplasm</keyword>
<dbReference type="InterPro" id="IPR004472">
    <property type="entry name" value="DTB_synth_BioD"/>
</dbReference>
<dbReference type="RefSeq" id="WP_093428440.1">
    <property type="nucleotide sequence ID" value="NZ_FOMJ01000006.1"/>
</dbReference>
<comment type="function">
    <text evidence="8">Catalyzes a mechanistically unusual reaction, the ATP-dependent insertion of CO2 between the N7 and N8 nitrogen atoms of 7,8-diaminopelargonic acid (DAPA, also called 7,8-diammoniononanoate) to form a ureido ring.</text>
</comment>
<dbReference type="GO" id="GO:0004141">
    <property type="term" value="F:dethiobiotin synthase activity"/>
    <property type="evidence" value="ECO:0007669"/>
    <property type="project" value="UniProtKB-UniRule"/>
</dbReference>
<evidence type="ECO:0000256" key="1">
    <source>
        <dbReference type="ARBA" id="ARBA00022490"/>
    </source>
</evidence>
<dbReference type="PANTHER" id="PTHR43210:SF5">
    <property type="entry name" value="DETHIOBIOTIN SYNTHETASE"/>
    <property type="match status" value="1"/>
</dbReference>
<comment type="catalytic activity">
    <reaction evidence="8">
        <text>(7R,8S)-7,8-diammoniononanoate + CO2 + ATP = (4R,5S)-dethiobiotin + ADP + phosphate + 3 H(+)</text>
        <dbReference type="Rhea" id="RHEA:15805"/>
        <dbReference type="ChEBI" id="CHEBI:15378"/>
        <dbReference type="ChEBI" id="CHEBI:16526"/>
        <dbReference type="ChEBI" id="CHEBI:30616"/>
        <dbReference type="ChEBI" id="CHEBI:43474"/>
        <dbReference type="ChEBI" id="CHEBI:149469"/>
        <dbReference type="ChEBI" id="CHEBI:149473"/>
        <dbReference type="ChEBI" id="CHEBI:456216"/>
        <dbReference type="EC" id="6.3.3.3"/>
    </reaction>
</comment>
<keyword evidence="10" id="KW-1185">Reference proteome</keyword>
<feature type="binding site" evidence="8">
    <location>
        <position position="54"/>
    </location>
    <ligand>
        <name>ATP</name>
        <dbReference type="ChEBI" id="CHEBI:30616"/>
    </ligand>
</feature>
<feature type="active site" evidence="8">
    <location>
        <position position="37"/>
    </location>
</feature>
<evidence type="ECO:0000256" key="6">
    <source>
        <dbReference type="ARBA" id="ARBA00022840"/>
    </source>
</evidence>
<dbReference type="FunFam" id="3.40.50.300:FF:000292">
    <property type="entry name" value="ATP-dependent dethiobiotin synthetase BioD"/>
    <property type="match status" value="1"/>
</dbReference>
<accession>A0A1I1T685</accession>
<sequence length="231" mass="23307">MRGIFVTGTDTDVGKTRVAAGLVAAWAATGEAVCGLKPVAAGAEATPAGLRNEDAEALRAAASVELPYEQVNPVCLEPPMAPHLAAAEAGVDLATAPLARRLEAAVPEGVTAVVEGAGGWLVPTAPGETLADLAEALGLPVVMVVGLRLGCLNHALLTAESIAARGLPLAGWVANHIEPDMTAAAANRDTLAERLSAPLLAELTHVPDATPAEVVESLHGAVSRLGREVLA</sequence>
<dbReference type="OrthoDB" id="9802097at2"/>
<keyword evidence="3 8" id="KW-0479">Metal-binding</keyword>
<comment type="cofactor">
    <cofactor evidence="8">
        <name>Mg(2+)</name>
        <dbReference type="ChEBI" id="CHEBI:18420"/>
    </cofactor>
</comment>
<dbReference type="EC" id="6.3.3.3" evidence="8"/>
<proteinExistence type="inferred from homology"/>
<feature type="binding site" evidence="8">
    <location>
        <position position="16"/>
    </location>
    <ligand>
        <name>Mg(2+)</name>
        <dbReference type="ChEBI" id="CHEBI:18420"/>
    </ligand>
</feature>
<dbReference type="PIRSF" id="PIRSF006755">
    <property type="entry name" value="DTB_synth"/>
    <property type="match status" value="1"/>
</dbReference>
<dbReference type="SUPFAM" id="SSF52540">
    <property type="entry name" value="P-loop containing nucleoside triphosphate hydrolases"/>
    <property type="match status" value="1"/>
</dbReference>
<feature type="binding site" evidence="8">
    <location>
        <begin position="175"/>
        <end position="176"/>
    </location>
    <ligand>
        <name>ATP</name>
        <dbReference type="ChEBI" id="CHEBI:30616"/>
    </ligand>
</feature>
<dbReference type="GO" id="GO:0000287">
    <property type="term" value="F:magnesium ion binding"/>
    <property type="evidence" value="ECO:0007669"/>
    <property type="project" value="UniProtKB-UniRule"/>
</dbReference>
<gene>
    <name evidence="8" type="primary">bioD</name>
    <name evidence="9" type="ORF">SAMN05660831_01802</name>
</gene>
<feature type="binding site" evidence="8">
    <location>
        <position position="54"/>
    </location>
    <ligand>
        <name>Mg(2+)</name>
        <dbReference type="ChEBI" id="CHEBI:18420"/>
    </ligand>
</feature>
<dbReference type="AlphaFoldDB" id="A0A1I1T685"/>
<keyword evidence="6 8" id="KW-0067">ATP-binding</keyword>
<comment type="caution">
    <text evidence="8">Lacks conserved residue(s) required for the propagation of feature annotation.</text>
</comment>
<dbReference type="NCBIfam" id="TIGR00347">
    <property type="entry name" value="bioD"/>
    <property type="match status" value="1"/>
</dbReference>
<dbReference type="UniPathway" id="UPA00078">
    <property type="reaction ID" value="UER00161"/>
</dbReference>
<dbReference type="EMBL" id="FOMJ01000006">
    <property type="protein sequence ID" value="SFD54102.1"/>
    <property type="molecule type" value="Genomic_DNA"/>
</dbReference>
<dbReference type="GO" id="GO:0005829">
    <property type="term" value="C:cytosol"/>
    <property type="evidence" value="ECO:0007669"/>
    <property type="project" value="TreeGrafter"/>
</dbReference>
<dbReference type="Proteomes" id="UP000198611">
    <property type="component" value="Unassembled WGS sequence"/>
</dbReference>
<dbReference type="GO" id="GO:0005524">
    <property type="term" value="F:ATP binding"/>
    <property type="evidence" value="ECO:0007669"/>
    <property type="project" value="UniProtKB-UniRule"/>
</dbReference>
<dbReference type="GO" id="GO:0009102">
    <property type="term" value="P:biotin biosynthetic process"/>
    <property type="evidence" value="ECO:0007669"/>
    <property type="project" value="UniProtKB-UniRule"/>
</dbReference>
<name>A0A1I1T685_9GAMM</name>
<comment type="pathway">
    <text evidence="8">Cofactor biosynthesis; biotin biosynthesis; biotin from 7,8-diaminononanoate: step 1/2.</text>
</comment>
<dbReference type="Gene3D" id="3.40.50.300">
    <property type="entry name" value="P-loop containing nucleotide triphosphate hydrolases"/>
    <property type="match status" value="1"/>
</dbReference>
<organism evidence="9 10">
    <name type="scientific">Thiohalospira halophila DSM 15071</name>
    <dbReference type="NCBI Taxonomy" id="1123397"/>
    <lineage>
        <taxon>Bacteria</taxon>
        <taxon>Pseudomonadati</taxon>
        <taxon>Pseudomonadota</taxon>
        <taxon>Gammaproteobacteria</taxon>
        <taxon>Thiohalospirales</taxon>
        <taxon>Thiohalospiraceae</taxon>
        <taxon>Thiohalospira</taxon>
    </lineage>
</organism>
<dbReference type="Pfam" id="PF13500">
    <property type="entry name" value="AAA_26"/>
    <property type="match status" value="1"/>
</dbReference>
<keyword evidence="5 8" id="KW-0093">Biotin biosynthesis</keyword>
<reference evidence="9 10" key="1">
    <citation type="submission" date="2016-10" db="EMBL/GenBank/DDBJ databases">
        <authorList>
            <person name="de Groot N.N."/>
        </authorList>
    </citation>
    <scope>NUCLEOTIDE SEQUENCE [LARGE SCALE GENOMIC DNA]</scope>
    <source>
        <strain evidence="9 10">HL3</strain>
    </source>
</reference>
<dbReference type="InterPro" id="IPR027417">
    <property type="entry name" value="P-loop_NTPase"/>
</dbReference>
<evidence type="ECO:0000256" key="2">
    <source>
        <dbReference type="ARBA" id="ARBA00022598"/>
    </source>
</evidence>
<comment type="similarity">
    <text evidence="8">Belongs to the dethiobiotin synthetase family.</text>
</comment>
<evidence type="ECO:0000313" key="10">
    <source>
        <dbReference type="Proteomes" id="UP000198611"/>
    </source>
</evidence>
<dbReference type="STRING" id="1123397.SAMN05660831_01802"/>
<protein>
    <recommendedName>
        <fullName evidence="8">ATP-dependent dethiobiotin synthetase BioD</fullName>
        <ecNumber evidence="8">6.3.3.3</ecNumber>
    </recommendedName>
    <alternativeName>
        <fullName evidence="8">DTB synthetase</fullName>
        <shortName evidence="8">DTBS</shortName>
    </alternativeName>
    <alternativeName>
        <fullName evidence="8">Dethiobiotin synthase</fullName>
    </alternativeName>
</protein>
<keyword evidence="4 8" id="KW-0547">Nucleotide-binding</keyword>
<evidence type="ECO:0000256" key="8">
    <source>
        <dbReference type="HAMAP-Rule" id="MF_00336"/>
    </source>
</evidence>
<comment type="subcellular location">
    <subcellularLocation>
        <location evidence="8">Cytoplasm</location>
    </subcellularLocation>
</comment>
<dbReference type="HAMAP" id="MF_00336">
    <property type="entry name" value="BioD"/>
    <property type="match status" value="1"/>
</dbReference>
<evidence type="ECO:0000256" key="7">
    <source>
        <dbReference type="ARBA" id="ARBA00022842"/>
    </source>
</evidence>
<evidence type="ECO:0000256" key="5">
    <source>
        <dbReference type="ARBA" id="ARBA00022756"/>
    </source>
</evidence>
<feature type="binding site" evidence="8">
    <location>
        <position position="115"/>
    </location>
    <ligand>
        <name>Mg(2+)</name>
        <dbReference type="ChEBI" id="CHEBI:18420"/>
    </ligand>
</feature>